<sequence>MLRVLGLLVLGFLTGCVQANLELKVDWVGRVEQILTLTPEPGNPQGQEILQGWVGRLVGQGWTLEPQAGAIRARRALKGPGWGSGGLNLGTGAFTDERFSLTRHGGWLLETYRLEVNLGPPNPALGGFSPAGQVFSLASLALLPQLSLSLQTPLRASAHNADRVEGTTYTWRIHPMGAKTYHIEYRILRWDRVLLLVLALGLLGGWYRRAHPRR</sequence>
<dbReference type="PROSITE" id="PS51257">
    <property type="entry name" value="PROKAR_LIPOPROTEIN"/>
    <property type="match status" value="1"/>
</dbReference>
<reference evidence="1 2" key="1">
    <citation type="submission" date="2018-08" db="EMBL/GenBank/DDBJ databases">
        <title>Meiothermus granaticius genome AF-68 sequencing project.</title>
        <authorList>
            <person name="Da Costa M.S."/>
            <person name="Albuquerque L."/>
            <person name="Raposo P."/>
            <person name="Froufe H.J.C."/>
            <person name="Barroso C.S."/>
            <person name="Egas C."/>
        </authorList>
    </citation>
    <scope>NUCLEOTIDE SEQUENCE [LARGE SCALE GENOMIC DNA]</scope>
    <source>
        <strain evidence="1 2">AF-68</strain>
    </source>
</reference>
<dbReference type="OrthoDB" id="10001198at2"/>
<organism evidence="1 2">
    <name type="scientific">Meiothermus granaticius NBRC 107808</name>
    <dbReference type="NCBI Taxonomy" id="1227551"/>
    <lineage>
        <taxon>Bacteria</taxon>
        <taxon>Thermotogati</taxon>
        <taxon>Deinococcota</taxon>
        <taxon>Deinococci</taxon>
        <taxon>Thermales</taxon>
        <taxon>Thermaceae</taxon>
        <taxon>Meiothermus</taxon>
    </lineage>
</organism>
<dbReference type="RefSeq" id="WP_119357593.1">
    <property type="nucleotide sequence ID" value="NZ_BJXM01000010.1"/>
</dbReference>
<evidence type="ECO:0008006" key="3">
    <source>
        <dbReference type="Google" id="ProtNLM"/>
    </source>
</evidence>
<accession>A0A399FAJ9</accession>
<keyword evidence="2" id="KW-1185">Reference proteome</keyword>
<evidence type="ECO:0000313" key="1">
    <source>
        <dbReference type="EMBL" id="RIH91942.1"/>
    </source>
</evidence>
<proteinExistence type="predicted"/>
<evidence type="ECO:0000313" key="2">
    <source>
        <dbReference type="Proteomes" id="UP000266178"/>
    </source>
</evidence>
<protein>
    <recommendedName>
        <fullName evidence="3">DUF3153 domain-containing protein</fullName>
    </recommendedName>
</protein>
<name>A0A399FAJ9_9DEIN</name>
<gene>
    <name evidence="1" type="ORF">Mgrana_02123</name>
</gene>
<dbReference type="Proteomes" id="UP000266178">
    <property type="component" value="Unassembled WGS sequence"/>
</dbReference>
<comment type="caution">
    <text evidence="1">The sequence shown here is derived from an EMBL/GenBank/DDBJ whole genome shotgun (WGS) entry which is preliminary data.</text>
</comment>
<dbReference type="EMBL" id="QWLB01000028">
    <property type="protein sequence ID" value="RIH91942.1"/>
    <property type="molecule type" value="Genomic_DNA"/>
</dbReference>
<dbReference type="AlphaFoldDB" id="A0A399FAJ9"/>